<keyword evidence="4" id="KW-1185">Reference proteome</keyword>
<organism evidence="3">
    <name type="scientific">Oryza glumipatula</name>
    <dbReference type="NCBI Taxonomy" id="40148"/>
    <lineage>
        <taxon>Eukaryota</taxon>
        <taxon>Viridiplantae</taxon>
        <taxon>Streptophyta</taxon>
        <taxon>Embryophyta</taxon>
        <taxon>Tracheophyta</taxon>
        <taxon>Spermatophyta</taxon>
        <taxon>Magnoliopsida</taxon>
        <taxon>Liliopsida</taxon>
        <taxon>Poales</taxon>
        <taxon>Poaceae</taxon>
        <taxon>BOP clade</taxon>
        <taxon>Oryzoideae</taxon>
        <taxon>Oryzeae</taxon>
        <taxon>Oryzinae</taxon>
        <taxon>Oryza</taxon>
    </lineage>
</organism>
<feature type="signal peptide" evidence="2">
    <location>
        <begin position="1"/>
        <end position="28"/>
    </location>
</feature>
<dbReference type="EnsemblPlants" id="OGLUM02G14190.1">
    <property type="protein sequence ID" value="OGLUM02G14190.1"/>
    <property type="gene ID" value="OGLUM02G14190"/>
</dbReference>
<proteinExistence type="predicted"/>
<reference evidence="3" key="1">
    <citation type="submission" date="2015-04" db="UniProtKB">
        <authorList>
            <consortium name="EnsemblPlants"/>
        </authorList>
    </citation>
    <scope>IDENTIFICATION</scope>
</reference>
<dbReference type="AlphaFoldDB" id="A0A0D9YR93"/>
<evidence type="ECO:0000313" key="4">
    <source>
        <dbReference type="Proteomes" id="UP000026961"/>
    </source>
</evidence>
<sequence>MEKKVRMRVVLVVLVPVMLASSLQEAYAGRSRSPGTSGLSKGLSRSPGTSGLSKGVMGCNILGKCDAGDKTGLAKVFNFNFGHG</sequence>
<feature type="chain" id="PRO_5002351883" evidence="2">
    <location>
        <begin position="29"/>
        <end position="84"/>
    </location>
</feature>
<evidence type="ECO:0000256" key="2">
    <source>
        <dbReference type="SAM" id="SignalP"/>
    </source>
</evidence>
<accession>A0A0D9YR93</accession>
<reference evidence="3" key="2">
    <citation type="submission" date="2018-05" db="EMBL/GenBank/DDBJ databases">
        <title>OgluRS3 (Oryza glumaepatula Reference Sequence Version 3).</title>
        <authorList>
            <person name="Zhang J."/>
            <person name="Kudrna D."/>
            <person name="Lee S."/>
            <person name="Talag J."/>
            <person name="Welchert J."/>
            <person name="Wing R.A."/>
        </authorList>
    </citation>
    <scope>NUCLEOTIDE SEQUENCE [LARGE SCALE GENOMIC DNA]</scope>
</reference>
<dbReference type="Proteomes" id="UP000026961">
    <property type="component" value="Chromosome 2"/>
</dbReference>
<evidence type="ECO:0000256" key="1">
    <source>
        <dbReference type="SAM" id="MobiDB-lite"/>
    </source>
</evidence>
<name>A0A0D9YR93_9ORYZ</name>
<dbReference type="HOGENOM" id="CLU_202793_0_0_1"/>
<dbReference type="Gramene" id="OGLUM02G14190.1">
    <property type="protein sequence ID" value="OGLUM02G14190.1"/>
    <property type="gene ID" value="OGLUM02G14190"/>
</dbReference>
<protein>
    <submittedName>
        <fullName evidence="3">Uncharacterized protein</fullName>
    </submittedName>
</protein>
<keyword evidence="2" id="KW-0732">Signal</keyword>
<evidence type="ECO:0000313" key="3">
    <source>
        <dbReference type="EnsemblPlants" id="OGLUM02G14190.1"/>
    </source>
</evidence>
<feature type="region of interest" description="Disordered" evidence="1">
    <location>
        <begin position="26"/>
        <end position="54"/>
    </location>
</feature>